<dbReference type="eggNOG" id="COG0338">
    <property type="taxonomic scope" value="Bacteria"/>
</dbReference>
<dbReference type="PANTHER" id="PTHR30481:SF3">
    <property type="entry name" value="DNA ADENINE METHYLASE"/>
    <property type="match status" value="1"/>
</dbReference>
<organism evidence="9 10">
    <name type="scientific">Streptococcus parauberis NCFD 2020</name>
    <dbReference type="NCBI Taxonomy" id="873447"/>
    <lineage>
        <taxon>Bacteria</taxon>
        <taxon>Bacillati</taxon>
        <taxon>Bacillota</taxon>
        <taxon>Bacilli</taxon>
        <taxon>Lactobacillales</taxon>
        <taxon>Streptococcaceae</taxon>
        <taxon>Streptococcus</taxon>
    </lineage>
</organism>
<comment type="similarity">
    <text evidence="1 7">Belongs to the N(4)/N(6)-methyltransferase family.</text>
</comment>
<dbReference type="EMBL" id="AEUT02000001">
    <property type="protein sequence ID" value="EGE54547.1"/>
    <property type="molecule type" value="Genomic_DNA"/>
</dbReference>
<dbReference type="GO" id="GO:0009007">
    <property type="term" value="F:site-specific DNA-methyltransferase (adenine-specific) activity"/>
    <property type="evidence" value="ECO:0007669"/>
    <property type="project" value="UniProtKB-UniRule"/>
</dbReference>
<dbReference type="eggNOG" id="COG3392">
    <property type="taxonomic scope" value="Bacteria"/>
</dbReference>
<name>F1YZE9_9STRE</name>
<dbReference type="Gene3D" id="1.10.1020.10">
    <property type="entry name" value="Adenine-specific Methyltransferase, Domain 2"/>
    <property type="match status" value="1"/>
</dbReference>
<dbReference type="SUPFAM" id="SSF53335">
    <property type="entry name" value="S-adenosyl-L-methionine-dependent methyltransferases"/>
    <property type="match status" value="2"/>
</dbReference>
<reference evidence="9 10" key="1">
    <citation type="submission" date="2011-02" db="EMBL/GenBank/DDBJ databases">
        <authorList>
            <person name="Stanhope M.J."/>
            <person name="Durkin A.S."/>
            <person name="Hostetler J."/>
            <person name="Kim M."/>
            <person name="Radune D."/>
            <person name="Singh I."/>
            <person name="Town C.D."/>
        </authorList>
    </citation>
    <scope>NUCLEOTIDE SEQUENCE [LARGE SCALE GENOMIC DNA]</scope>
    <source>
        <strain evidence="9 10">NCFD 2020</strain>
    </source>
</reference>
<dbReference type="InterPro" id="IPR002052">
    <property type="entry name" value="DNA_methylase_N6_adenine_CS"/>
</dbReference>
<gene>
    <name evidence="9" type="primary">dam</name>
    <name evidence="9" type="ORF">SPB_1677</name>
</gene>
<feature type="domain" description="HTH merR-type" evidence="8">
    <location>
        <begin position="13"/>
        <end position="63"/>
    </location>
</feature>
<evidence type="ECO:0000259" key="8">
    <source>
        <dbReference type="Pfam" id="PF13411"/>
    </source>
</evidence>
<comment type="caution">
    <text evidence="9">The sequence shown here is derived from an EMBL/GenBank/DDBJ whole genome shotgun (WGS) entry which is preliminary data.</text>
</comment>
<keyword evidence="3 7" id="KW-0489">Methyltransferase</keyword>
<accession>F1YZE9</accession>
<dbReference type="GO" id="GO:0043565">
    <property type="term" value="F:sequence-specific DNA binding"/>
    <property type="evidence" value="ECO:0007669"/>
    <property type="project" value="TreeGrafter"/>
</dbReference>
<dbReference type="Pfam" id="PF13411">
    <property type="entry name" value="MerR_1"/>
    <property type="match status" value="1"/>
</dbReference>
<evidence type="ECO:0000256" key="6">
    <source>
        <dbReference type="ARBA" id="ARBA00047942"/>
    </source>
</evidence>
<protein>
    <recommendedName>
        <fullName evidence="2 7">Site-specific DNA-methyltransferase (adenine-specific)</fullName>
        <ecNumber evidence="2 7">2.1.1.72</ecNumber>
    </recommendedName>
</protein>
<evidence type="ECO:0000256" key="4">
    <source>
        <dbReference type="ARBA" id="ARBA00022679"/>
    </source>
</evidence>
<dbReference type="PANTHER" id="PTHR30481">
    <property type="entry name" value="DNA ADENINE METHYLASE"/>
    <property type="match status" value="1"/>
</dbReference>
<evidence type="ECO:0000256" key="1">
    <source>
        <dbReference type="ARBA" id="ARBA00006594"/>
    </source>
</evidence>
<sequence>MLRCIKRYKMNLSTKMVEEKFNITRQTLHNWINEGILAPPKKDFRNWYIWSEQDIQNIQNIIEKKTSDNNSYKINDSSLKIENRRYLGSKQKMLNFISEVVENNVSEVTTVADIFGGTGVVSDLFRKQGKKIIINDILHSNVVNYKTWFGNEVIDYNKVISIIDELNKLTPISDNYVSKNFGDKYFSIENARKIGVIRESIEKYDVNERERAFLLTSLLYAMDKVANTVGHYDAYRKKMDTLNPIHLKVPEYNLNTDNEIYSEDANDLVKRIQADLVYIDTPYNSRQYGDAYHLLENIVDWEKPELTGVALKMINRSHIKSKYSTSKAPEAFEDLIKNIQAKYILVSYNNMAKKGSGRSNSKISNKEIIEILKKKGTVKIFELPFKVFTTGKTNIDDHKEILYLCETKDNSIEKEKKDTTSIQSAINYTGGKFKLISQLLPLFPKKINNFHDVFAGGANITLNVEANKYFVNDISSRVIELYKFFDRTKYNDIYIKIEHIISKYGLSNTKKHGYEFYNTDSSTGLKEVNQKSYLNLRESYNNGEFDKDTESLIFYILIVYGFNNQIRFNSKGKFNMPTGKRDFNQKMARKLEAFMEALHRRDVSYSSLDFKDYLKQQFFETDDFVYLDPPYLISTASYNENGGWEEKDELDLLNYLDILDARGVKFALSNVLVHKGTENNILTTWAKKYNIHYLNFNYNNSNYQSKAKSNSTIEVLITNY</sequence>
<evidence type="ECO:0000256" key="7">
    <source>
        <dbReference type="RuleBase" id="RU361257"/>
    </source>
</evidence>
<keyword evidence="4 7" id="KW-0808">Transferase</keyword>
<dbReference type="EC" id="2.1.1.72" evidence="2 7"/>
<dbReference type="GO" id="GO:0006355">
    <property type="term" value="P:regulation of DNA-templated transcription"/>
    <property type="evidence" value="ECO:0007669"/>
    <property type="project" value="InterPro"/>
</dbReference>
<evidence type="ECO:0000256" key="3">
    <source>
        <dbReference type="ARBA" id="ARBA00022603"/>
    </source>
</evidence>
<dbReference type="Proteomes" id="UP000003732">
    <property type="component" value="Unassembled WGS sequence"/>
</dbReference>
<dbReference type="InterPro" id="IPR012327">
    <property type="entry name" value="MeTrfase_D12"/>
</dbReference>
<dbReference type="PRINTS" id="PR00505">
    <property type="entry name" value="D12N6MTFRASE"/>
</dbReference>
<dbReference type="HOGENOM" id="CLU_030563_0_0_9"/>
<dbReference type="GO" id="GO:0009307">
    <property type="term" value="P:DNA restriction-modification system"/>
    <property type="evidence" value="ECO:0007669"/>
    <property type="project" value="InterPro"/>
</dbReference>
<dbReference type="InterPro" id="IPR000551">
    <property type="entry name" value="MerR-type_HTH_dom"/>
</dbReference>
<comment type="catalytic activity">
    <reaction evidence="6 7">
        <text>a 2'-deoxyadenosine in DNA + S-adenosyl-L-methionine = an N(6)-methyl-2'-deoxyadenosine in DNA + S-adenosyl-L-homocysteine + H(+)</text>
        <dbReference type="Rhea" id="RHEA:15197"/>
        <dbReference type="Rhea" id="RHEA-COMP:12418"/>
        <dbReference type="Rhea" id="RHEA-COMP:12419"/>
        <dbReference type="ChEBI" id="CHEBI:15378"/>
        <dbReference type="ChEBI" id="CHEBI:57856"/>
        <dbReference type="ChEBI" id="CHEBI:59789"/>
        <dbReference type="ChEBI" id="CHEBI:90615"/>
        <dbReference type="ChEBI" id="CHEBI:90616"/>
        <dbReference type="EC" id="2.1.1.72"/>
    </reaction>
</comment>
<evidence type="ECO:0000256" key="5">
    <source>
        <dbReference type="ARBA" id="ARBA00022691"/>
    </source>
</evidence>
<dbReference type="Gene3D" id="1.10.1660.10">
    <property type="match status" value="1"/>
</dbReference>
<dbReference type="GO" id="GO:0006298">
    <property type="term" value="P:mismatch repair"/>
    <property type="evidence" value="ECO:0007669"/>
    <property type="project" value="TreeGrafter"/>
</dbReference>
<dbReference type="GO" id="GO:0032259">
    <property type="term" value="P:methylation"/>
    <property type="evidence" value="ECO:0007669"/>
    <property type="project" value="UniProtKB-KW"/>
</dbReference>
<dbReference type="InterPro" id="IPR029063">
    <property type="entry name" value="SAM-dependent_MTases_sf"/>
</dbReference>
<dbReference type="InterPro" id="IPR009061">
    <property type="entry name" value="DNA-bd_dom_put_sf"/>
</dbReference>
<dbReference type="InterPro" id="IPR023095">
    <property type="entry name" value="Ade_MeTrfase_dom_2"/>
</dbReference>
<dbReference type="REBASE" id="61138">
    <property type="entry name" value="M.Spa2020ORF1677P"/>
</dbReference>
<dbReference type="GO" id="GO:1904047">
    <property type="term" value="F:S-adenosyl-L-methionine binding"/>
    <property type="evidence" value="ECO:0007669"/>
    <property type="project" value="TreeGrafter"/>
</dbReference>
<dbReference type="NCBIfam" id="TIGR00571">
    <property type="entry name" value="dam"/>
    <property type="match status" value="1"/>
</dbReference>
<dbReference type="PROSITE" id="PS00092">
    <property type="entry name" value="N6_MTASE"/>
    <property type="match status" value="1"/>
</dbReference>
<dbReference type="Gene3D" id="3.40.50.150">
    <property type="entry name" value="Vaccinia Virus protein VP39"/>
    <property type="match status" value="3"/>
</dbReference>
<dbReference type="SUPFAM" id="SSF46955">
    <property type="entry name" value="Putative DNA-binding domain"/>
    <property type="match status" value="1"/>
</dbReference>
<evidence type="ECO:0000256" key="2">
    <source>
        <dbReference type="ARBA" id="ARBA00011900"/>
    </source>
</evidence>
<proteinExistence type="inferred from homology"/>
<evidence type="ECO:0000313" key="10">
    <source>
        <dbReference type="Proteomes" id="UP000003732"/>
    </source>
</evidence>
<dbReference type="Pfam" id="PF02086">
    <property type="entry name" value="MethyltransfD12"/>
    <property type="match status" value="2"/>
</dbReference>
<keyword evidence="5 7" id="KW-0949">S-adenosyl-L-methionine</keyword>
<evidence type="ECO:0000313" key="9">
    <source>
        <dbReference type="EMBL" id="EGE54547.1"/>
    </source>
</evidence>
<dbReference type="AlphaFoldDB" id="F1YZE9"/>